<comment type="caution">
    <text evidence="1">The sequence shown here is derived from an EMBL/GenBank/DDBJ whole genome shotgun (WGS) entry which is preliminary data.</text>
</comment>
<protein>
    <submittedName>
        <fullName evidence="1">Uncharacterized protein</fullName>
    </submittedName>
</protein>
<name>A0AA39T0G7_9PEZI</name>
<proteinExistence type="predicted"/>
<evidence type="ECO:0000313" key="1">
    <source>
        <dbReference type="EMBL" id="KAK0609361.1"/>
    </source>
</evidence>
<reference evidence="1" key="1">
    <citation type="submission" date="2023-06" db="EMBL/GenBank/DDBJ databases">
        <title>Genome-scale phylogeny and comparative genomics of the fungal order Sordariales.</title>
        <authorList>
            <consortium name="Lawrence Berkeley National Laboratory"/>
            <person name="Hensen N."/>
            <person name="Bonometti L."/>
            <person name="Westerberg I."/>
            <person name="Brannstrom I.O."/>
            <person name="Guillou S."/>
            <person name="Cros-Aarteil S."/>
            <person name="Calhoun S."/>
            <person name="Haridas S."/>
            <person name="Kuo A."/>
            <person name="Mondo S."/>
            <person name="Pangilinan J."/>
            <person name="Riley R."/>
            <person name="LaButti K."/>
            <person name="Andreopoulos B."/>
            <person name="Lipzen A."/>
            <person name="Chen C."/>
            <person name="Yanf M."/>
            <person name="Daum C."/>
            <person name="Ng V."/>
            <person name="Clum A."/>
            <person name="Steindorff A."/>
            <person name="Ohm R."/>
            <person name="Martin F."/>
            <person name="Silar P."/>
            <person name="Natvig D."/>
            <person name="Lalanne C."/>
            <person name="Gautier V."/>
            <person name="Ament-velasquez S.L."/>
            <person name="Kruys A."/>
            <person name="Hutchinson M.I."/>
            <person name="Powell A.J."/>
            <person name="Barry K."/>
            <person name="Miller A.N."/>
            <person name="Grigoriev I.V."/>
            <person name="Debuchy R."/>
            <person name="Gladieux P."/>
            <person name="Thoren M.H."/>
            <person name="Johannesson H."/>
        </authorList>
    </citation>
    <scope>NUCLEOTIDE SEQUENCE</scope>
    <source>
        <strain evidence="1">SMH3391-2</strain>
    </source>
</reference>
<dbReference type="Proteomes" id="UP001174934">
    <property type="component" value="Unassembled WGS sequence"/>
</dbReference>
<accession>A0AA39T0G7</accession>
<keyword evidence="2" id="KW-1185">Reference proteome</keyword>
<evidence type="ECO:0000313" key="2">
    <source>
        <dbReference type="Proteomes" id="UP001174934"/>
    </source>
</evidence>
<dbReference type="EMBL" id="JAULSR010000014">
    <property type="protein sequence ID" value="KAK0609361.1"/>
    <property type="molecule type" value="Genomic_DNA"/>
</dbReference>
<dbReference type="AlphaFoldDB" id="A0AA39T0G7"/>
<gene>
    <name evidence="1" type="ORF">B0T17DRAFT_546884</name>
</gene>
<sequence length="60" mass="6956">MSMHPPGEELDLTICYDDKAGIGRKRMGIREGYWMRQSMYAVPWVLEGSKYEILMNDGKT</sequence>
<organism evidence="1 2">
    <name type="scientific">Bombardia bombarda</name>
    <dbReference type="NCBI Taxonomy" id="252184"/>
    <lineage>
        <taxon>Eukaryota</taxon>
        <taxon>Fungi</taxon>
        <taxon>Dikarya</taxon>
        <taxon>Ascomycota</taxon>
        <taxon>Pezizomycotina</taxon>
        <taxon>Sordariomycetes</taxon>
        <taxon>Sordariomycetidae</taxon>
        <taxon>Sordariales</taxon>
        <taxon>Lasiosphaeriaceae</taxon>
        <taxon>Bombardia</taxon>
    </lineage>
</organism>